<gene>
    <name evidence="3" type="ORF">D8M04_06855</name>
</gene>
<keyword evidence="1" id="KW-0175">Coiled coil</keyword>
<dbReference type="InterPro" id="IPR018770">
    <property type="entry name" value="ChloroindolylP_hydrolase"/>
</dbReference>
<dbReference type="EMBL" id="RCHR01000002">
    <property type="protein sequence ID" value="RLL46910.1"/>
    <property type="molecule type" value="Genomic_DNA"/>
</dbReference>
<organism evidence="3 4">
    <name type="scientific">Oceanobacillus piezotolerans</name>
    <dbReference type="NCBI Taxonomy" id="2448030"/>
    <lineage>
        <taxon>Bacteria</taxon>
        <taxon>Bacillati</taxon>
        <taxon>Bacillota</taxon>
        <taxon>Bacilli</taxon>
        <taxon>Bacillales</taxon>
        <taxon>Bacillaceae</taxon>
        <taxon>Oceanobacillus</taxon>
    </lineage>
</organism>
<proteinExistence type="predicted"/>
<evidence type="ECO:0000313" key="3">
    <source>
        <dbReference type="EMBL" id="RLL46910.1"/>
    </source>
</evidence>
<feature type="transmembrane region" description="Helical" evidence="2">
    <location>
        <begin position="33"/>
        <end position="51"/>
    </location>
</feature>
<dbReference type="OrthoDB" id="2081028at2"/>
<dbReference type="Pfam" id="PF10112">
    <property type="entry name" value="Halogen_Hydrol"/>
    <property type="match status" value="1"/>
</dbReference>
<evidence type="ECO:0000256" key="2">
    <source>
        <dbReference type="SAM" id="Phobius"/>
    </source>
</evidence>
<accession>A0A498DE16</accession>
<protein>
    <submittedName>
        <fullName evidence="3">Protein xpaC</fullName>
    </submittedName>
</protein>
<dbReference type="AlphaFoldDB" id="A0A498DE16"/>
<reference evidence="3 4" key="1">
    <citation type="submission" date="2018-10" db="EMBL/GenBank/DDBJ databases">
        <title>Oceanobacillus sp. YLB-02 draft genome.</title>
        <authorList>
            <person name="Yu L."/>
        </authorList>
    </citation>
    <scope>NUCLEOTIDE SEQUENCE [LARGE SCALE GENOMIC DNA]</scope>
    <source>
        <strain evidence="3 4">YLB-02</strain>
    </source>
</reference>
<feature type="coiled-coil region" evidence="1">
    <location>
        <begin position="70"/>
        <end position="97"/>
    </location>
</feature>
<comment type="caution">
    <text evidence="3">The sequence shown here is derived from an EMBL/GenBank/DDBJ whole genome shotgun (WGS) entry which is preliminary data.</text>
</comment>
<evidence type="ECO:0000313" key="4">
    <source>
        <dbReference type="Proteomes" id="UP000270219"/>
    </source>
</evidence>
<keyword evidence="2" id="KW-1133">Transmembrane helix</keyword>
<evidence type="ECO:0000256" key="1">
    <source>
        <dbReference type="SAM" id="Coils"/>
    </source>
</evidence>
<feature type="transmembrane region" description="Helical" evidence="2">
    <location>
        <begin position="7"/>
        <end position="27"/>
    </location>
</feature>
<keyword evidence="2" id="KW-0472">Membrane</keyword>
<name>A0A498DE16_9BACI</name>
<dbReference type="RefSeq" id="WP_121522161.1">
    <property type="nucleotide sequence ID" value="NZ_RCHR01000002.1"/>
</dbReference>
<sequence>MKAFFQFVLRSTAAFMSTVTTWLVSFIAFSQTFLLASVYALAGGAVVYFSLKQIGDIRTIRNSGLKRREYRYIQDNLKEAKDKINRLQRALFSIRSVDQAKYNLEIMRTVKKIYSNTKHEPHRFYKAEGFYFKHLDSLVELAEKYAFLSKQPTQSREMADSLRDTRRTIYSLGETVKKDLRIMLNDDIDTLHYELDFAQQTINGQKKNDRGLLK</sequence>
<dbReference type="Proteomes" id="UP000270219">
    <property type="component" value="Unassembled WGS sequence"/>
</dbReference>
<keyword evidence="4" id="KW-1185">Reference proteome</keyword>
<keyword evidence="2" id="KW-0812">Transmembrane</keyword>